<dbReference type="AlphaFoldDB" id="A0A9J6CQH4"/>
<name>A0A9J6CQH4_POLVA</name>
<dbReference type="Proteomes" id="UP001107558">
    <property type="component" value="Chromosome 1"/>
</dbReference>
<evidence type="ECO:0000313" key="3">
    <source>
        <dbReference type="Proteomes" id="UP001107558"/>
    </source>
</evidence>
<proteinExistence type="predicted"/>
<organism evidence="2 3">
    <name type="scientific">Polypedilum vanderplanki</name>
    <name type="common">Sleeping chironomid midge</name>
    <dbReference type="NCBI Taxonomy" id="319348"/>
    <lineage>
        <taxon>Eukaryota</taxon>
        <taxon>Metazoa</taxon>
        <taxon>Ecdysozoa</taxon>
        <taxon>Arthropoda</taxon>
        <taxon>Hexapoda</taxon>
        <taxon>Insecta</taxon>
        <taxon>Pterygota</taxon>
        <taxon>Neoptera</taxon>
        <taxon>Endopterygota</taxon>
        <taxon>Diptera</taxon>
        <taxon>Nematocera</taxon>
        <taxon>Chironomoidea</taxon>
        <taxon>Chironomidae</taxon>
        <taxon>Chironominae</taxon>
        <taxon>Polypedilum</taxon>
        <taxon>Polypedilum</taxon>
    </lineage>
</organism>
<dbReference type="OrthoDB" id="5970631at2759"/>
<protein>
    <recommendedName>
        <fullName evidence="4">LisH domain-containing protein</fullName>
    </recommendedName>
</protein>
<evidence type="ECO:0008006" key="4">
    <source>
        <dbReference type="Google" id="ProtNLM"/>
    </source>
</evidence>
<keyword evidence="3" id="KW-1185">Reference proteome</keyword>
<feature type="compositionally biased region" description="Acidic residues" evidence="1">
    <location>
        <begin position="156"/>
        <end position="165"/>
    </location>
</feature>
<dbReference type="InterPro" id="IPR006594">
    <property type="entry name" value="LisH"/>
</dbReference>
<sequence>MNNGSGDMADLKDILYRVMKEKLLSSNVLNDMAAKLRHEIHNVILNRVGNDMTVSINGTKGPTGLLNKLIQEYLDWMCYRYTSEMFNTETVSESTSRENLEAQFHKPENFDEEIPILLDIVMKYMRNEKEEMASSSEESLNRANENSKDCIQNHTDDDENDDFDQDFTNISMENITNGFHYSSSDSLDE</sequence>
<dbReference type="Gene3D" id="1.20.960.40">
    <property type="match status" value="1"/>
</dbReference>
<reference evidence="2" key="1">
    <citation type="submission" date="2021-03" db="EMBL/GenBank/DDBJ databases">
        <title>Chromosome level genome of the anhydrobiotic midge Polypedilum vanderplanki.</title>
        <authorList>
            <person name="Yoshida Y."/>
            <person name="Kikawada T."/>
            <person name="Gusev O."/>
        </authorList>
    </citation>
    <scope>NUCLEOTIDE SEQUENCE</scope>
    <source>
        <strain evidence="2">NIAS01</strain>
        <tissue evidence="2">Whole body or cell culture</tissue>
    </source>
</reference>
<gene>
    <name evidence="2" type="ORF">PVAND_013803</name>
</gene>
<evidence type="ECO:0000256" key="1">
    <source>
        <dbReference type="SAM" id="MobiDB-lite"/>
    </source>
</evidence>
<dbReference type="EMBL" id="JADBJN010000001">
    <property type="protein sequence ID" value="KAG5684578.1"/>
    <property type="molecule type" value="Genomic_DNA"/>
</dbReference>
<dbReference type="PROSITE" id="PS50896">
    <property type="entry name" value="LISH"/>
    <property type="match status" value="1"/>
</dbReference>
<feature type="compositionally biased region" description="Polar residues" evidence="1">
    <location>
        <begin position="141"/>
        <end position="153"/>
    </location>
</feature>
<accession>A0A9J6CQH4</accession>
<evidence type="ECO:0000313" key="2">
    <source>
        <dbReference type="EMBL" id="KAG5684578.1"/>
    </source>
</evidence>
<feature type="region of interest" description="Disordered" evidence="1">
    <location>
        <begin position="129"/>
        <end position="166"/>
    </location>
</feature>
<comment type="caution">
    <text evidence="2">The sequence shown here is derived from an EMBL/GenBank/DDBJ whole genome shotgun (WGS) entry which is preliminary data.</text>
</comment>